<keyword evidence="14 18" id="KW-0408">Iron</keyword>
<comment type="subcellular location">
    <subcellularLocation>
        <location evidence="2 16">Cell inner membrane</location>
        <topology evidence="2 16">Multi-pass membrane protein</topology>
    </subcellularLocation>
</comment>
<reference evidence="19 20" key="2">
    <citation type="submission" date="2017-09" db="EMBL/GenBank/DDBJ databases">
        <title>The genome of whitefly Bemisia tabaci, a global crop pest, provides novel insights into virus transmission, host adaptation and insecticide resistance.</title>
        <authorList>
            <person name="Kaur N."/>
            <person name="Kliot A."/>
            <person name="Pinheiro P.V."/>
            <person name="Luan J."/>
            <person name="Zheng Y."/>
            <person name="Liu W."/>
            <person name="Sun H."/>
            <person name="Yang X."/>
            <person name="Xu Y."/>
            <person name="Luo Y."/>
            <person name="Kruse A."/>
            <person name="Fisher T.W."/>
            <person name="Nelson D.R."/>
            <person name="Elimelech M."/>
            <person name="MacCoss M."/>
            <person name="Johnson R."/>
            <person name="Cohen E."/>
            <person name="Hunter W.B."/>
            <person name="Brown J.K."/>
            <person name="Jander G."/>
            <person name="Cilia M."/>
            <person name="Douglas A.E."/>
            <person name="Ghanim M."/>
            <person name="Simmons A.M."/>
            <person name="Wintermantel W.M."/>
            <person name="Ling K.-S."/>
            <person name="Fei Z."/>
        </authorList>
    </citation>
    <scope>NUCLEOTIDE SEQUENCE [LARGE SCALE GENOMIC DNA]</scope>
    <source>
        <strain evidence="19 20">MEAM1</strain>
    </source>
</reference>
<dbReference type="GO" id="GO:0006099">
    <property type="term" value="P:tricarboxylic acid cycle"/>
    <property type="evidence" value="ECO:0007669"/>
    <property type="project" value="UniProtKB-UniRule"/>
</dbReference>
<dbReference type="Proteomes" id="UP000216438">
    <property type="component" value="Chromosome"/>
</dbReference>
<proteinExistence type="predicted"/>
<dbReference type="RefSeq" id="WP_015874239.1">
    <property type="nucleotide sequence ID" value="NZ_CP016303.1"/>
</dbReference>
<evidence type="ECO:0000256" key="18">
    <source>
        <dbReference type="PIRSR" id="PIRSR000169-2"/>
    </source>
</evidence>
<dbReference type="PIRSF" id="PIRSF000169">
    <property type="entry name" value="SDH_D"/>
    <property type="match status" value="1"/>
</dbReference>
<dbReference type="GO" id="GO:0046872">
    <property type="term" value="F:metal ion binding"/>
    <property type="evidence" value="ECO:0007669"/>
    <property type="project" value="UniProtKB-KW"/>
</dbReference>
<dbReference type="GO" id="GO:0017004">
    <property type="term" value="P:cytochrome complex assembly"/>
    <property type="evidence" value="ECO:0007669"/>
    <property type="project" value="TreeGrafter"/>
</dbReference>
<dbReference type="CDD" id="cd03494">
    <property type="entry name" value="SQR_TypeC_SdhD"/>
    <property type="match status" value="1"/>
</dbReference>
<name>A0A249DYG9_9ENTR</name>
<dbReference type="Gene3D" id="1.20.1300.10">
    <property type="entry name" value="Fumarate reductase/succinate dehydrogenase, transmembrane subunit"/>
    <property type="match status" value="1"/>
</dbReference>
<comment type="function">
    <text evidence="1 16">Membrane-anchoring subunit of succinate dehydrogenase (SDH).</text>
</comment>
<evidence type="ECO:0000256" key="8">
    <source>
        <dbReference type="ARBA" id="ARBA00022532"/>
    </source>
</evidence>
<dbReference type="InterPro" id="IPR034804">
    <property type="entry name" value="SQR/QFR_C/D"/>
</dbReference>
<reference evidence="20" key="1">
    <citation type="submission" date="2016-06" db="EMBL/GenBank/DDBJ databases">
        <authorList>
            <person name="Chen W."/>
            <person name="Hasegawa D.K."/>
        </authorList>
    </citation>
    <scope>NUCLEOTIDE SEQUENCE [LARGE SCALE GENOMIC DNA]</scope>
    <source>
        <strain evidence="20">MEAM1</strain>
    </source>
</reference>
<keyword evidence="10" id="KW-0812">Transmembrane</keyword>
<evidence type="ECO:0000256" key="2">
    <source>
        <dbReference type="ARBA" id="ARBA00004429"/>
    </source>
</evidence>
<evidence type="ECO:0000256" key="1">
    <source>
        <dbReference type="ARBA" id="ARBA00004050"/>
    </source>
</evidence>
<dbReference type="GeneID" id="66261465"/>
<evidence type="ECO:0000313" key="20">
    <source>
        <dbReference type="Proteomes" id="UP000216438"/>
    </source>
</evidence>
<dbReference type="InterPro" id="IPR014312">
    <property type="entry name" value="Succ_DH_anchor"/>
</dbReference>
<evidence type="ECO:0000256" key="6">
    <source>
        <dbReference type="ARBA" id="ARBA00022475"/>
    </source>
</evidence>
<evidence type="ECO:0000313" key="19">
    <source>
        <dbReference type="EMBL" id="ASX26578.1"/>
    </source>
</evidence>
<evidence type="ECO:0000256" key="16">
    <source>
        <dbReference type="PIRNR" id="PIRNR000169"/>
    </source>
</evidence>
<dbReference type="PANTHER" id="PTHR38689">
    <property type="entry name" value="SUCCINATE DEHYDROGENASE HYDROPHOBIC MEMBRANE ANCHOR SUBUNIT"/>
    <property type="match status" value="1"/>
</dbReference>
<dbReference type="UniPathway" id="UPA00223"/>
<evidence type="ECO:0000256" key="4">
    <source>
        <dbReference type="ARBA" id="ARBA00019425"/>
    </source>
</evidence>
<keyword evidence="15 16" id="KW-0472">Membrane</keyword>
<evidence type="ECO:0000256" key="17">
    <source>
        <dbReference type="PIRSR" id="PIRSR000169-1"/>
    </source>
</evidence>
<evidence type="ECO:0000256" key="9">
    <source>
        <dbReference type="ARBA" id="ARBA00022617"/>
    </source>
</evidence>
<keyword evidence="11 18" id="KW-0479">Metal-binding</keyword>
<evidence type="ECO:0000256" key="10">
    <source>
        <dbReference type="ARBA" id="ARBA00022692"/>
    </source>
</evidence>
<evidence type="ECO:0000256" key="12">
    <source>
        <dbReference type="ARBA" id="ARBA00022982"/>
    </source>
</evidence>
<dbReference type="GO" id="GO:0020037">
    <property type="term" value="F:heme binding"/>
    <property type="evidence" value="ECO:0007669"/>
    <property type="project" value="InterPro"/>
</dbReference>
<evidence type="ECO:0000256" key="15">
    <source>
        <dbReference type="ARBA" id="ARBA00023136"/>
    </source>
</evidence>
<feature type="binding site" description="axial binding residue" evidence="18">
    <location>
        <position position="71"/>
    </location>
    <ligand>
        <name>heme</name>
        <dbReference type="ChEBI" id="CHEBI:30413"/>
        <note>ligand shared with second transmembrane subunit</note>
    </ligand>
    <ligandPart>
        <name>Fe</name>
        <dbReference type="ChEBI" id="CHEBI:18248"/>
    </ligandPart>
</feature>
<organism evidence="19 20">
    <name type="scientific">Candidatus Hamiltonella defensa</name>
    <name type="common">Bemisia tabaci</name>
    <dbReference type="NCBI Taxonomy" id="672795"/>
    <lineage>
        <taxon>Bacteria</taxon>
        <taxon>Pseudomonadati</taxon>
        <taxon>Pseudomonadota</taxon>
        <taxon>Gammaproteobacteria</taxon>
        <taxon>Enterobacterales</taxon>
        <taxon>Enterobacteriaceae</taxon>
        <taxon>aphid secondary symbionts</taxon>
        <taxon>Candidatus Williamhamiltonella</taxon>
    </lineage>
</organism>
<comment type="cofactor">
    <cofactor evidence="18">
        <name>heme</name>
        <dbReference type="ChEBI" id="CHEBI:30413"/>
    </cofactor>
    <text evidence="18">The heme is bound between the two transmembrane subunits.</text>
</comment>
<protein>
    <recommendedName>
        <fullName evidence="4 16">Succinate dehydrogenase hydrophobic membrane anchor subunit</fullName>
    </recommendedName>
</protein>
<dbReference type="InterPro" id="IPR000701">
    <property type="entry name" value="SuccDH_FuR_B_TM-su"/>
</dbReference>
<keyword evidence="12 16" id="KW-0249">Electron transport</keyword>
<evidence type="ECO:0000256" key="7">
    <source>
        <dbReference type="ARBA" id="ARBA00022519"/>
    </source>
</evidence>
<sequence length="115" mass="13258">MVSNASALGRNGIQDWLLLRASAIIIALYVFYLFGFFAITPNVTYEIWQHFFAAAFTKIFTLLTLFSILIHAWIGLWQVFTDYVKSLPLRLLLQLLVLVVLMVYVFYGTMVVWSV</sequence>
<accession>A0A249DYG9</accession>
<keyword evidence="5 16" id="KW-0813">Transport</keyword>
<evidence type="ECO:0000256" key="5">
    <source>
        <dbReference type="ARBA" id="ARBA00022448"/>
    </source>
</evidence>
<dbReference type="GO" id="GO:0009055">
    <property type="term" value="F:electron transfer activity"/>
    <property type="evidence" value="ECO:0007669"/>
    <property type="project" value="TreeGrafter"/>
</dbReference>
<evidence type="ECO:0000256" key="13">
    <source>
        <dbReference type="ARBA" id="ARBA00022989"/>
    </source>
</evidence>
<dbReference type="EMBL" id="CP016303">
    <property type="protein sequence ID" value="ASX26578.1"/>
    <property type="molecule type" value="Genomic_DNA"/>
</dbReference>
<keyword evidence="7 16" id="KW-0997">Cell inner membrane</keyword>
<dbReference type="SUPFAM" id="SSF81343">
    <property type="entry name" value="Fumarate reductase respiratory complex transmembrane subunits"/>
    <property type="match status" value="1"/>
</dbReference>
<comment type="pathway">
    <text evidence="3 16">Carbohydrate metabolism; tricarboxylic acid cycle.</text>
</comment>
<keyword evidence="13" id="KW-1133">Transmembrane helix</keyword>
<keyword evidence="6 16" id="KW-1003">Cell membrane</keyword>
<dbReference type="PANTHER" id="PTHR38689:SF1">
    <property type="entry name" value="SUCCINATE DEHYDROGENASE HYDROPHOBIC MEMBRANE ANCHOR SUBUNIT"/>
    <property type="match status" value="1"/>
</dbReference>
<dbReference type="NCBIfam" id="NF007022">
    <property type="entry name" value="PRK09488.1"/>
    <property type="match status" value="1"/>
</dbReference>
<evidence type="ECO:0000256" key="3">
    <source>
        <dbReference type="ARBA" id="ARBA00005163"/>
    </source>
</evidence>
<evidence type="ECO:0000256" key="14">
    <source>
        <dbReference type="ARBA" id="ARBA00023004"/>
    </source>
</evidence>
<evidence type="ECO:0000256" key="11">
    <source>
        <dbReference type="ARBA" id="ARBA00022723"/>
    </source>
</evidence>
<keyword evidence="8 16" id="KW-0816">Tricarboxylic acid cycle</keyword>
<gene>
    <name evidence="19" type="ORF">BA171_05925</name>
</gene>
<dbReference type="NCBIfam" id="TIGR02968">
    <property type="entry name" value="succ_dehyd_anc"/>
    <property type="match status" value="1"/>
</dbReference>
<dbReference type="Pfam" id="PF01127">
    <property type="entry name" value="Sdh_cyt"/>
    <property type="match status" value="1"/>
</dbReference>
<dbReference type="AlphaFoldDB" id="A0A249DYG9"/>
<keyword evidence="9 18" id="KW-0349">Heme</keyword>
<feature type="binding site" evidence="17">
    <location>
        <position position="83"/>
    </location>
    <ligand>
        <name>a ubiquinone</name>
        <dbReference type="ChEBI" id="CHEBI:16389"/>
    </ligand>
</feature>
<dbReference type="GO" id="GO:0005886">
    <property type="term" value="C:plasma membrane"/>
    <property type="evidence" value="ECO:0007669"/>
    <property type="project" value="UniProtKB-SubCell"/>
</dbReference>